<dbReference type="PROSITE" id="PS00062">
    <property type="entry name" value="ALDOKETO_REDUCTASE_2"/>
    <property type="match status" value="1"/>
</dbReference>
<dbReference type="PANTHER" id="PTHR43625:SF88">
    <property type="entry name" value="OS07G0143000 PROTEIN"/>
    <property type="match status" value="1"/>
</dbReference>
<dbReference type="CDD" id="cd19093">
    <property type="entry name" value="AKR_AtPLR-like"/>
    <property type="match status" value="1"/>
</dbReference>
<dbReference type="Gene3D" id="3.20.20.100">
    <property type="entry name" value="NADP-dependent oxidoreductase domain"/>
    <property type="match status" value="1"/>
</dbReference>
<keyword evidence="1" id="KW-0521">NADP</keyword>
<keyword evidence="5" id="KW-1185">Reference proteome</keyword>
<dbReference type="SUPFAM" id="SSF51430">
    <property type="entry name" value="NAD(P)-linked oxidoreductase"/>
    <property type="match status" value="1"/>
</dbReference>
<reference evidence="4 5" key="1">
    <citation type="journal article" date="2019" name="Nat. Plants">
        <title>Genome sequencing of Musa balbisiana reveals subgenome evolution and function divergence in polyploid bananas.</title>
        <authorList>
            <person name="Yao X."/>
        </authorList>
    </citation>
    <scope>NUCLEOTIDE SEQUENCE [LARGE SCALE GENOMIC DNA]</scope>
    <source>
        <strain evidence="5">cv. DH-PKW</strain>
        <tissue evidence="4">Leaves</tissue>
    </source>
</reference>
<dbReference type="Proteomes" id="UP000317650">
    <property type="component" value="Chromosome 4"/>
</dbReference>
<sequence>MGPYWLLALGDVWVSPPLHWQRCPLSVASSWSLLLVLPRPALPSSHLVWSRFRRNRARGASLVIYDQAPLLSRVPFLVSPTLAPFLAKHDPLYPRGWIEIHLFASQETIFWSKNPILGLKFAQSCNLSAAAQGLEGLLRMALQVNGAGFSLLRWRRGGALRTRAVASESVATTREEVEKVKLGGSDLKVTKLGIGAWSWGDTSYWNDFQWDDRKLKAAKAAFDTSIDGGITFFDTAEVYGAGVTGAVNSETLLGRFIKERQQKEAVEVAVATKFAALPWRLGRGSVLSALKDSLSRLGVSSVELYQLHWPGIWGNKGYIDGLGDAVEQGLVKAVGVSNYSEKRLRDAYNQLEKRGIPLASNQVNYSLIYRIPEENGVKATCDELGITLIACSDRKVHARESSNWPSRPNLYSRLQPLVTRIEEIGQNYSKTPTQVVLNWLIAQDNVVPIPGAKNAEQAAQFAGALGWRLTEQEIEELRSLASEIKPVIGFPVEKHQKELGLACGVSKPRGRKGDTETSSKTDSLIHLL</sequence>
<evidence type="ECO:0000313" key="5">
    <source>
        <dbReference type="Proteomes" id="UP000317650"/>
    </source>
</evidence>
<evidence type="ECO:0000313" key="4">
    <source>
        <dbReference type="EMBL" id="THU74914.1"/>
    </source>
</evidence>
<feature type="domain" description="NADP-dependent oxidoreductase" evidence="3">
    <location>
        <begin position="191"/>
        <end position="480"/>
    </location>
</feature>
<name>A0A4S8KHP0_MUSBA</name>
<dbReference type="PRINTS" id="PR00069">
    <property type="entry name" value="ALDKETRDTASE"/>
</dbReference>
<dbReference type="GO" id="GO:0005737">
    <property type="term" value="C:cytoplasm"/>
    <property type="evidence" value="ECO:0007669"/>
    <property type="project" value="TreeGrafter"/>
</dbReference>
<gene>
    <name evidence="4" type="ORF">C4D60_Mb04t38420</name>
</gene>
<dbReference type="EMBL" id="PYDT01000001">
    <property type="protein sequence ID" value="THU74914.1"/>
    <property type="molecule type" value="Genomic_DNA"/>
</dbReference>
<keyword evidence="2" id="KW-0560">Oxidoreductase</keyword>
<comment type="caution">
    <text evidence="4">The sequence shown here is derived from an EMBL/GenBank/DDBJ whole genome shotgun (WGS) entry which is preliminary data.</text>
</comment>
<dbReference type="PANTHER" id="PTHR43625">
    <property type="entry name" value="AFLATOXIN B1 ALDEHYDE REDUCTASE"/>
    <property type="match status" value="1"/>
</dbReference>
<evidence type="ECO:0000256" key="2">
    <source>
        <dbReference type="ARBA" id="ARBA00023002"/>
    </source>
</evidence>
<dbReference type="InterPro" id="IPR023210">
    <property type="entry name" value="NADP_OxRdtase_dom"/>
</dbReference>
<protein>
    <recommendedName>
        <fullName evidence="3">NADP-dependent oxidoreductase domain-containing protein</fullName>
    </recommendedName>
</protein>
<dbReference type="InterPro" id="IPR036812">
    <property type="entry name" value="NAD(P)_OxRdtase_dom_sf"/>
</dbReference>
<dbReference type="InterPro" id="IPR020471">
    <property type="entry name" value="AKR"/>
</dbReference>
<dbReference type="InterPro" id="IPR018170">
    <property type="entry name" value="Aldo/ket_reductase_CS"/>
</dbReference>
<dbReference type="InterPro" id="IPR050791">
    <property type="entry name" value="Aldo-Keto_reductase"/>
</dbReference>
<dbReference type="STRING" id="52838.A0A4S8KHP0"/>
<evidence type="ECO:0000256" key="1">
    <source>
        <dbReference type="ARBA" id="ARBA00022857"/>
    </source>
</evidence>
<accession>A0A4S8KHP0</accession>
<dbReference type="GO" id="GO:0016491">
    <property type="term" value="F:oxidoreductase activity"/>
    <property type="evidence" value="ECO:0007669"/>
    <property type="project" value="UniProtKB-KW"/>
</dbReference>
<proteinExistence type="predicted"/>
<dbReference type="Pfam" id="PF00248">
    <property type="entry name" value="Aldo_ket_red"/>
    <property type="match status" value="1"/>
</dbReference>
<organism evidence="4 5">
    <name type="scientific">Musa balbisiana</name>
    <name type="common">Banana</name>
    <dbReference type="NCBI Taxonomy" id="52838"/>
    <lineage>
        <taxon>Eukaryota</taxon>
        <taxon>Viridiplantae</taxon>
        <taxon>Streptophyta</taxon>
        <taxon>Embryophyta</taxon>
        <taxon>Tracheophyta</taxon>
        <taxon>Spermatophyta</taxon>
        <taxon>Magnoliopsida</taxon>
        <taxon>Liliopsida</taxon>
        <taxon>Zingiberales</taxon>
        <taxon>Musaceae</taxon>
        <taxon>Musa</taxon>
    </lineage>
</organism>
<dbReference type="AlphaFoldDB" id="A0A4S8KHP0"/>
<evidence type="ECO:0000259" key="3">
    <source>
        <dbReference type="Pfam" id="PF00248"/>
    </source>
</evidence>